<dbReference type="Pfam" id="PF10294">
    <property type="entry name" value="Methyltransf_16"/>
    <property type="match status" value="1"/>
</dbReference>
<dbReference type="Gene3D" id="3.40.50.150">
    <property type="entry name" value="Vaccinia Virus protein VP39"/>
    <property type="match status" value="1"/>
</dbReference>
<sequence>MSDTSHDPTSSTSNELVIWKYDNPYANYKLDPERIFLLNGYTLRINQKLNNIVDITQNTGNLVWDGAYILSKYIVNNLKNDATFRENIKYAAPFNEIRFLELGSGCGLAGLSTWILGGFVVCKRFNSESNLKNKNKLDVGLRREDINVFPLNWEELPQDSSNPLHISNMLPHLPCDTLEGRKENRRTLVLGIYKDRGLGESTFFDIANKFGKMKVIWIDNNWMIKEFNNYSQEYKMFWLIPFE</sequence>
<dbReference type="AlphaFoldDB" id="A0A9N8ZYJ1"/>
<evidence type="ECO:0000313" key="1">
    <source>
        <dbReference type="EMBL" id="CAG8510972.1"/>
    </source>
</evidence>
<comment type="caution">
    <text evidence="1">The sequence shown here is derived from an EMBL/GenBank/DDBJ whole genome shotgun (WGS) entry which is preliminary data.</text>
</comment>
<dbReference type="InterPro" id="IPR029063">
    <property type="entry name" value="SAM-dependent_MTases_sf"/>
</dbReference>
<dbReference type="InterPro" id="IPR019410">
    <property type="entry name" value="Methyltransf_16"/>
</dbReference>
<dbReference type="EMBL" id="CAJVPP010000775">
    <property type="protein sequence ID" value="CAG8510972.1"/>
    <property type="molecule type" value="Genomic_DNA"/>
</dbReference>
<protein>
    <submittedName>
        <fullName evidence="1">8967_t:CDS:1</fullName>
    </submittedName>
</protein>
<name>A0A9N8ZYJ1_FUNMO</name>
<organism evidence="1 2">
    <name type="scientific">Funneliformis mosseae</name>
    <name type="common">Endomycorrhizal fungus</name>
    <name type="synonym">Glomus mosseae</name>
    <dbReference type="NCBI Taxonomy" id="27381"/>
    <lineage>
        <taxon>Eukaryota</taxon>
        <taxon>Fungi</taxon>
        <taxon>Fungi incertae sedis</taxon>
        <taxon>Mucoromycota</taxon>
        <taxon>Glomeromycotina</taxon>
        <taxon>Glomeromycetes</taxon>
        <taxon>Glomerales</taxon>
        <taxon>Glomeraceae</taxon>
        <taxon>Funneliformis</taxon>
    </lineage>
</organism>
<accession>A0A9N8ZYJ1</accession>
<gene>
    <name evidence="1" type="ORF">FMOSSE_LOCUS4534</name>
</gene>
<evidence type="ECO:0000313" key="2">
    <source>
        <dbReference type="Proteomes" id="UP000789375"/>
    </source>
</evidence>
<keyword evidence="2" id="KW-1185">Reference proteome</keyword>
<reference evidence="1" key="1">
    <citation type="submission" date="2021-06" db="EMBL/GenBank/DDBJ databases">
        <authorList>
            <person name="Kallberg Y."/>
            <person name="Tangrot J."/>
            <person name="Rosling A."/>
        </authorList>
    </citation>
    <scope>NUCLEOTIDE SEQUENCE</scope>
    <source>
        <strain evidence="1">87-6 pot B 2015</strain>
    </source>
</reference>
<proteinExistence type="predicted"/>
<dbReference type="Proteomes" id="UP000789375">
    <property type="component" value="Unassembled WGS sequence"/>
</dbReference>